<dbReference type="AlphaFoldDB" id="V5FAS2"/>
<reference evidence="1 2" key="1">
    <citation type="submission" date="2013-11" db="EMBL/GenBank/DDBJ databases">
        <title>Whole genome shotgun sequence of Vibrio halioticoli NBRC 102217.</title>
        <authorList>
            <person name="Isaki S."/>
            <person name="Kimura A."/>
            <person name="Ohji S."/>
            <person name="Hosoyama A."/>
            <person name="Fujita N."/>
            <person name="Hashimoto M."/>
            <person name="Hosoyama Y."/>
            <person name="Yamazoe A."/>
        </authorList>
    </citation>
    <scope>NUCLEOTIDE SEQUENCE [LARGE SCALE GENOMIC DNA]</scope>
    <source>
        <strain evidence="1 2">NBRC 102217</strain>
    </source>
</reference>
<dbReference type="OrthoDB" id="8779628at2"/>
<evidence type="ECO:0000313" key="1">
    <source>
        <dbReference type="EMBL" id="GAD88273.1"/>
    </source>
</evidence>
<accession>V5FAS2</accession>
<dbReference type="eggNOG" id="ENOG50331KP">
    <property type="taxonomic scope" value="Bacteria"/>
</dbReference>
<keyword evidence="2" id="KW-1185">Reference proteome</keyword>
<comment type="caution">
    <text evidence="1">The sequence shown here is derived from an EMBL/GenBank/DDBJ whole genome shotgun (WGS) entry which is preliminary data.</text>
</comment>
<organism evidence="1 2">
    <name type="scientific">Vibrio halioticoli NBRC 102217</name>
    <dbReference type="NCBI Taxonomy" id="1219072"/>
    <lineage>
        <taxon>Bacteria</taxon>
        <taxon>Pseudomonadati</taxon>
        <taxon>Pseudomonadota</taxon>
        <taxon>Gammaproteobacteria</taxon>
        <taxon>Vibrionales</taxon>
        <taxon>Vibrionaceae</taxon>
        <taxon>Vibrio</taxon>
    </lineage>
</organism>
<gene>
    <name evidence="1" type="ORF">VHA01S_004_00470</name>
</gene>
<proteinExistence type="predicted"/>
<dbReference type="Proteomes" id="UP000017800">
    <property type="component" value="Unassembled WGS sequence"/>
</dbReference>
<sequence length="95" mass="11111">MSLEDTVPQSIKAKLKVKHGVSLSEVEECFSNREKGFLEDTREQHKTNPATKWFIAETDYARKLKVVFIEFPDRIELKTAYAPNEKEIEIYNKYA</sequence>
<evidence type="ECO:0008006" key="3">
    <source>
        <dbReference type="Google" id="ProtNLM"/>
    </source>
</evidence>
<protein>
    <recommendedName>
        <fullName evidence="3">ADP-ribosyl-(Dinitrogen reductase) hydrolase</fullName>
    </recommendedName>
</protein>
<dbReference type="RefSeq" id="WP_023402663.1">
    <property type="nucleotide sequence ID" value="NZ_BAUJ01000004.1"/>
</dbReference>
<name>V5FAS2_9VIBR</name>
<evidence type="ECO:0000313" key="2">
    <source>
        <dbReference type="Proteomes" id="UP000017800"/>
    </source>
</evidence>
<dbReference type="EMBL" id="BAUJ01000004">
    <property type="protein sequence ID" value="GAD88273.1"/>
    <property type="molecule type" value="Genomic_DNA"/>
</dbReference>